<dbReference type="Pfam" id="PF25917">
    <property type="entry name" value="BSH_RND"/>
    <property type="match status" value="1"/>
</dbReference>
<evidence type="ECO:0000259" key="5">
    <source>
        <dbReference type="Pfam" id="PF25917"/>
    </source>
</evidence>
<gene>
    <name evidence="8" type="ORF">A5CBH24_23380</name>
</gene>
<comment type="subcellular location">
    <subcellularLocation>
        <location evidence="1">Cell envelope</location>
    </subcellularLocation>
</comment>
<keyword evidence="9" id="KW-1185">Reference proteome</keyword>
<reference evidence="9" key="1">
    <citation type="submission" date="2019-06" db="EMBL/GenBank/DDBJ databases">
        <title>Alistipes onderdonkii subsp. vulgaris subsp. nov., Alistipes dispar sp. nov. and Alistipes communis sp. nov., isolated from human faeces, and creation of Alistipes onderdonkii subsp. onderdonkii subsp. nov.</title>
        <authorList>
            <person name="Sakamoto M."/>
            <person name="Ikeyama N."/>
            <person name="Ogata Y."/>
            <person name="Suda W."/>
            <person name="Iino T."/>
            <person name="Hattori M."/>
            <person name="Ohkuma M."/>
        </authorList>
    </citation>
    <scope>NUCLEOTIDE SEQUENCE [LARGE SCALE GENOMIC DNA]</scope>
    <source>
        <strain evidence="9">5CBH24</strain>
    </source>
</reference>
<dbReference type="EMBL" id="AP019735">
    <property type="protein sequence ID" value="BBL05025.1"/>
    <property type="molecule type" value="Genomic_DNA"/>
</dbReference>
<evidence type="ECO:0000259" key="4">
    <source>
        <dbReference type="Pfam" id="PF25876"/>
    </source>
</evidence>
<dbReference type="RefSeq" id="WP_141413297.1">
    <property type="nucleotide sequence ID" value="NZ_AP019735.1"/>
</dbReference>
<dbReference type="Pfam" id="PF25876">
    <property type="entry name" value="HH_MFP_RND"/>
    <property type="match status" value="1"/>
</dbReference>
<evidence type="ECO:0000313" key="9">
    <source>
        <dbReference type="Proteomes" id="UP000318946"/>
    </source>
</evidence>
<dbReference type="Gene3D" id="2.40.50.100">
    <property type="match status" value="1"/>
</dbReference>
<accession>A0A4Y1WWC6</accession>
<dbReference type="PROSITE" id="PS51257">
    <property type="entry name" value="PROKAR_LIPOPROTEIN"/>
    <property type="match status" value="1"/>
</dbReference>
<dbReference type="Pfam" id="PF25944">
    <property type="entry name" value="Beta-barrel_RND"/>
    <property type="match status" value="1"/>
</dbReference>
<dbReference type="InterPro" id="IPR006143">
    <property type="entry name" value="RND_pump_MFP"/>
</dbReference>
<evidence type="ECO:0000256" key="1">
    <source>
        <dbReference type="ARBA" id="ARBA00004196"/>
    </source>
</evidence>
<dbReference type="GO" id="GO:0005886">
    <property type="term" value="C:plasma membrane"/>
    <property type="evidence" value="ECO:0007669"/>
    <property type="project" value="TreeGrafter"/>
</dbReference>
<sequence length="374" mass="40502">MDKIGTLLCALAALLAGGCRGRHTTGAQPSLRVEVIEAATDTVPNRMSFVSSVESNFDALIEPRVNGYLENKYFSSGMPVRKGQLLFTIDPNLLSTTLLSAEASLESARAQEVSARNNYERAVPLARIDAISQTQLDQYTAEYVAAQAAVRSAEQQVRNARLQVGYTRIYAPIDGIIASSNAHTGDYVGVGTQFSVLTTISNIDTVAVDVAIPMAQYLRYAGTRPSIYENDGLLSDITLSLADGVVYPSKGWYSYTQKDISSSMGTIVLVVKFANPDYTLKPGQFARVTANVGPSLPYVVVPQRAVTQMQDLSSVWVVGRDSTAEYRRVTLGRIAGDRWCILSGVEPGEWVVTAGIQKLHNGQKVIPTPINTNK</sequence>
<dbReference type="NCBIfam" id="TIGR01730">
    <property type="entry name" value="RND_mfp"/>
    <property type="match status" value="1"/>
</dbReference>
<protein>
    <submittedName>
        <fullName evidence="8">Hemolysin D</fullName>
    </submittedName>
</protein>
<dbReference type="InterPro" id="IPR058624">
    <property type="entry name" value="MdtA-like_HH"/>
</dbReference>
<dbReference type="Pfam" id="PF25967">
    <property type="entry name" value="RND-MFP_C"/>
    <property type="match status" value="1"/>
</dbReference>
<dbReference type="Gene3D" id="2.40.420.20">
    <property type="match status" value="1"/>
</dbReference>
<feature type="domain" description="Multidrug resistance protein MdtA-like barrel-sandwich hybrid" evidence="5">
    <location>
        <begin position="61"/>
        <end position="199"/>
    </location>
</feature>
<evidence type="ECO:0000313" key="8">
    <source>
        <dbReference type="EMBL" id="BBL05025.1"/>
    </source>
</evidence>
<dbReference type="Gene3D" id="1.10.287.470">
    <property type="entry name" value="Helix hairpin bin"/>
    <property type="match status" value="1"/>
</dbReference>
<dbReference type="GO" id="GO:0030313">
    <property type="term" value="C:cell envelope"/>
    <property type="evidence" value="ECO:0007669"/>
    <property type="project" value="UniProtKB-SubCell"/>
</dbReference>
<dbReference type="InterPro" id="IPR058625">
    <property type="entry name" value="MdtA-like_BSH"/>
</dbReference>
<organism evidence="8 9">
    <name type="scientific">Alistipes communis</name>
    <dbReference type="NCBI Taxonomy" id="2585118"/>
    <lineage>
        <taxon>Bacteria</taxon>
        <taxon>Pseudomonadati</taxon>
        <taxon>Bacteroidota</taxon>
        <taxon>Bacteroidia</taxon>
        <taxon>Bacteroidales</taxon>
        <taxon>Rikenellaceae</taxon>
        <taxon>Alistipes</taxon>
    </lineage>
</organism>
<dbReference type="AlphaFoldDB" id="A0A4Y1WWC6"/>
<feature type="domain" description="Multidrug resistance protein MdtA-like beta-barrel" evidence="6">
    <location>
        <begin position="235"/>
        <end position="292"/>
    </location>
</feature>
<name>A0A4Y1WWC6_9BACT</name>
<dbReference type="GO" id="GO:0046677">
    <property type="term" value="P:response to antibiotic"/>
    <property type="evidence" value="ECO:0007669"/>
    <property type="project" value="TreeGrafter"/>
</dbReference>
<keyword evidence="3" id="KW-0175">Coiled coil</keyword>
<feature type="domain" description="Multidrug resistance protein MdtA-like C-terminal permuted SH3" evidence="7">
    <location>
        <begin position="299"/>
        <end position="358"/>
    </location>
</feature>
<comment type="similarity">
    <text evidence="2">Belongs to the membrane fusion protein (MFP) (TC 8.A.1) family.</text>
</comment>
<dbReference type="GeneID" id="78343055"/>
<dbReference type="KEGG" id="acou:A5CBH24_23380"/>
<feature type="coiled-coil region" evidence="3">
    <location>
        <begin position="136"/>
        <end position="163"/>
    </location>
</feature>
<evidence type="ECO:0000259" key="7">
    <source>
        <dbReference type="Pfam" id="PF25967"/>
    </source>
</evidence>
<dbReference type="PANTHER" id="PTHR30158">
    <property type="entry name" value="ACRA/E-RELATED COMPONENT OF DRUG EFFLUX TRANSPORTER"/>
    <property type="match status" value="1"/>
</dbReference>
<dbReference type="Proteomes" id="UP000318946">
    <property type="component" value="Chromosome"/>
</dbReference>
<dbReference type="InterPro" id="IPR058627">
    <property type="entry name" value="MdtA-like_C"/>
</dbReference>
<evidence type="ECO:0000256" key="3">
    <source>
        <dbReference type="SAM" id="Coils"/>
    </source>
</evidence>
<dbReference type="OrthoDB" id="9801814at2"/>
<evidence type="ECO:0000259" key="6">
    <source>
        <dbReference type="Pfam" id="PF25944"/>
    </source>
</evidence>
<dbReference type="InterPro" id="IPR058626">
    <property type="entry name" value="MdtA-like_b-barrel"/>
</dbReference>
<evidence type="ECO:0000256" key="2">
    <source>
        <dbReference type="ARBA" id="ARBA00009477"/>
    </source>
</evidence>
<dbReference type="GO" id="GO:0022857">
    <property type="term" value="F:transmembrane transporter activity"/>
    <property type="evidence" value="ECO:0007669"/>
    <property type="project" value="InterPro"/>
</dbReference>
<dbReference type="SUPFAM" id="SSF111369">
    <property type="entry name" value="HlyD-like secretion proteins"/>
    <property type="match status" value="1"/>
</dbReference>
<dbReference type="Gene3D" id="2.40.30.170">
    <property type="match status" value="1"/>
</dbReference>
<feature type="domain" description="Multidrug resistance protein MdtA-like alpha-helical hairpin" evidence="4">
    <location>
        <begin position="98"/>
        <end position="167"/>
    </location>
</feature>
<proteinExistence type="inferred from homology"/>